<proteinExistence type="predicted"/>
<evidence type="ECO:0000313" key="2">
    <source>
        <dbReference type="EMBL" id="MRS62106.1"/>
    </source>
</evidence>
<dbReference type="OrthoDB" id="836926at2"/>
<name>A0A7K0EKT2_9BACT</name>
<dbReference type="EMBL" id="WJXZ01000006">
    <property type="protein sequence ID" value="MRS62106.1"/>
    <property type="molecule type" value="Genomic_DNA"/>
</dbReference>
<keyword evidence="1" id="KW-0472">Membrane</keyword>
<dbReference type="Proteomes" id="UP000441754">
    <property type="component" value="Unassembled WGS sequence"/>
</dbReference>
<comment type="caution">
    <text evidence="2">The sequence shown here is derived from an EMBL/GenBank/DDBJ whole genome shotgun (WGS) entry which is preliminary data.</text>
</comment>
<evidence type="ECO:0000256" key="1">
    <source>
        <dbReference type="SAM" id="Phobius"/>
    </source>
</evidence>
<gene>
    <name evidence="2" type="ORF">GJJ30_12465</name>
</gene>
<keyword evidence="1" id="KW-0812">Transmembrane</keyword>
<dbReference type="AlphaFoldDB" id="A0A7K0EKT2"/>
<feature type="transmembrane region" description="Helical" evidence="1">
    <location>
        <begin position="15"/>
        <end position="35"/>
    </location>
</feature>
<organism evidence="2 3">
    <name type="scientific">Larkinella terrae</name>
    <dbReference type="NCBI Taxonomy" id="2025311"/>
    <lineage>
        <taxon>Bacteria</taxon>
        <taxon>Pseudomonadati</taxon>
        <taxon>Bacteroidota</taxon>
        <taxon>Cytophagia</taxon>
        <taxon>Cytophagales</taxon>
        <taxon>Spirosomataceae</taxon>
        <taxon>Larkinella</taxon>
    </lineage>
</organism>
<feature type="transmembrane region" description="Helical" evidence="1">
    <location>
        <begin position="192"/>
        <end position="210"/>
    </location>
</feature>
<sequence length="277" mass="30927">MGILTSKAPIRSAGFYLIGLGGLLGLLTAGCTSSYHTRRSIQELNQTFVVNKNQSLFYSDQLKHKQSKQLTRPVTAALYLQQDTLFVELVKAALPANDGRPETIDISDSTIVFFVNPRIGRTPVNKKSDWFRYHFTSFDTDLVTIPFKYRLSQQGNPPELITSANAAVYLGFRYDQGFQRSVFYHHQQRSDIRSFSIGGGGLLGITAATVRPFSTGNQLQDEYEGACLSYGVAAIFGYRAVSLGLAFGYDHLMDKNRKVWIYQDTPWLGITIGLNLN</sequence>
<dbReference type="RefSeq" id="WP_154175480.1">
    <property type="nucleotide sequence ID" value="NZ_WJXZ01000006.1"/>
</dbReference>
<dbReference type="PROSITE" id="PS51257">
    <property type="entry name" value="PROKAR_LIPOPROTEIN"/>
    <property type="match status" value="1"/>
</dbReference>
<accession>A0A7K0EKT2</accession>
<reference evidence="2 3" key="1">
    <citation type="journal article" date="2018" name="Antonie Van Leeuwenhoek">
        <title>Larkinella terrae sp. nov., isolated from soil on Jeju Island, South Korea.</title>
        <authorList>
            <person name="Ten L.N."/>
            <person name="Jeon J."/>
            <person name="Park S.J."/>
            <person name="Park S."/>
            <person name="Lee S.Y."/>
            <person name="Kim M.K."/>
            <person name="Jung H.Y."/>
        </authorList>
    </citation>
    <scope>NUCLEOTIDE SEQUENCE [LARGE SCALE GENOMIC DNA]</scope>
    <source>
        <strain evidence="2 3">KCTC 52001</strain>
    </source>
</reference>
<feature type="transmembrane region" description="Helical" evidence="1">
    <location>
        <begin position="230"/>
        <end position="249"/>
    </location>
</feature>
<keyword evidence="1" id="KW-1133">Transmembrane helix</keyword>
<protein>
    <submittedName>
        <fullName evidence="2">Uncharacterized protein</fullName>
    </submittedName>
</protein>
<evidence type="ECO:0000313" key="3">
    <source>
        <dbReference type="Proteomes" id="UP000441754"/>
    </source>
</evidence>
<keyword evidence="3" id="KW-1185">Reference proteome</keyword>